<keyword evidence="9" id="KW-1015">Disulfide bond</keyword>
<dbReference type="InterPro" id="IPR008271">
    <property type="entry name" value="Ser/Thr_kinase_AS"/>
</dbReference>
<evidence type="ECO:0000256" key="7">
    <source>
        <dbReference type="ARBA" id="ARBA00022989"/>
    </source>
</evidence>
<evidence type="ECO:0000313" key="16">
    <source>
        <dbReference type="Proteomes" id="UP001642360"/>
    </source>
</evidence>
<evidence type="ECO:0000256" key="11">
    <source>
        <dbReference type="SAM" id="Phobius"/>
    </source>
</evidence>
<evidence type="ECO:0000256" key="2">
    <source>
        <dbReference type="ARBA" id="ARBA00022475"/>
    </source>
</evidence>
<dbReference type="Pfam" id="PF23446">
    <property type="entry name" value="LysM1_NFP_LYK"/>
    <property type="match status" value="1"/>
</dbReference>
<dbReference type="InterPro" id="IPR056563">
    <property type="entry name" value="LysM3_LYK4_5"/>
</dbReference>
<feature type="domain" description="LysM" evidence="14">
    <location>
        <begin position="187"/>
        <end position="232"/>
    </location>
</feature>
<keyword evidence="16" id="KW-1185">Reference proteome</keyword>
<organism evidence="15 16">
    <name type="scientific">Ilex paraguariensis</name>
    <name type="common">yerba mate</name>
    <dbReference type="NCBI Taxonomy" id="185542"/>
    <lineage>
        <taxon>Eukaryota</taxon>
        <taxon>Viridiplantae</taxon>
        <taxon>Streptophyta</taxon>
        <taxon>Embryophyta</taxon>
        <taxon>Tracheophyta</taxon>
        <taxon>Spermatophyta</taxon>
        <taxon>Magnoliopsida</taxon>
        <taxon>eudicotyledons</taxon>
        <taxon>Gunneridae</taxon>
        <taxon>Pentapetalae</taxon>
        <taxon>asterids</taxon>
        <taxon>campanulids</taxon>
        <taxon>Aquifoliales</taxon>
        <taxon>Aquifoliaceae</taxon>
        <taxon>Ilex</taxon>
    </lineage>
</organism>
<feature type="signal peptide" evidence="12">
    <location>
        <begin position="1"/>
        <end position="23"/>
    </location>
</feature>
<dbReference type="SMART" id="SM00220">
    <property type="entry name" value="S_TKc"/>
    <property type="match status" value="1"/>
</dbReference>
<dbReference type="GO" id="GO:0005886">
    <property type="term" value="C:plasma membrane"/>
    <property type="evidence" value="ECO:0007669"/>
    <property type="project" value="UniProtKB-SubCell"/>
</dbReference>
<evidence type="ECO:0000256" key="6">
    <source>
        <dbReference type="ARBA" id="ARBA00022840"/>
    </source>
</evidence>
<dbReference type="InterPro" id="IPR011009">
    <property type="entry name" value="Kinase-like_dom_sf"/>
</dbReference>
<evidence type="ECO:0000256" key="4">
    <source>
        <dbReference type="ARBA" id="ARBA00022729"/>
    </source>
</evidence>
<dbReference type="Pfam" id="PF00069">
    <property type="entry name" value="Pkinase"/>
    <property type="match status" value="1"/>
</dbReference>
<keyword evidence="3 11" id="KW-0812">Transmembrane</keyword>
<feature type="domain" description="Protein kinase" evidence="13">
    <location>
        <begin position="282"/>
        <end position="618"/>
    </location>
</feature>
<proteinExistence type="predicted"/>
<reference evidence="15 16" key="1">
    <citation type="submission" date="2024-02" db="EMBL/GenBank/DDBJ databases">
        <authorList>
            <person name="Vignale AGUSTIN F."/>
            <person name="Sosa J E."/>
            <person name="Modenutti C."/>
        </authorList>
    </citation>
    <scope>NUCLEOTIDE SEQUENCE [LARGE SCALE GENOMIC DNA]</scope>
</reference>
<keyword evidence="6" id="KW-0067">ATP-binding</keyword>
<feature type="domain" description="LysM" evidence="14">
    <location>
        <begin position="121"/>
        <end position="167"/>
    </location>
</feature>
<accession>A0ABC8UWM9</accession>
<evidence type="ECO:0000256" key="8">
    <source>
        <dbReference type="ARBA" id="ARBA00023136"/>
    </source>
</evidence>
<dbReference type="PANTHER" id="PTHR45927:SF11">
    <property type="entry name" value="LYSM DOMAIN RECEPTOR-LIKE KINASE 4"/>
    <property type="match status" value="1"/>
</dbReference>
<comment type="subcellular location">
    <subcellularLocation>
        <location evidence="1">Cell membrane</location>
        <topology evidence="1">Single-pass membrane protein</topology>
    </subcellularLocation>
</comment>
<dbReference type="Gene3D" id="3.30.200.20">
    <property type="entry name" value="Phosphorylase Kinase, domain 1"/>
    <property type="match status" value="1"/>
</dbReference>
<evidence type="ECO:0000313" key="15">
    <source>
        <dbReference type="EMBL" id="CAK9185460.1"/>
    </source>
</evidence>
<dbReference type="SUPFAM" id="SSF56112">
    <property type="entry name" value="Protein kinase-like (PK-like)"/>
    <property type="match status" value="1"/>
</dbReference>
<dbReference type="InterPro" id="IPR056562">
    <property type="entry name" value="LysM2_CERK1_LYK3_4_5"/>
</dbReference>
<dbReference type="InterPro" id="IPR000719">
    <property type="entry name" value="Prot_kinase_dom"/>
</dbReference>
<dbReference type="InterPro" id="IPR052611">
    <property type="entry name" value="Plant_RLK_LysM"/>
</dbReference>
<dbReference type="GO" id="GO:0005524">
    <property type="term" value="F:ATP binding"/>
    <property type="evidence" value="ECO:0007669"/>
    <property type="project" value="UniProtKB-KW"/>
</dbReference>
<dbReference type="AlphaFoldDB" id="A0ABC8UWM9"/>
<dbReference type="PANTHER" id="PTHR45927">
    <property type="entry name" value="LYSM-DOMAIN RECEPTOR-LIKE KINASE-RELATED"/>
    <property type="match status" value="1"/>
</dbReference>
<sequence length="631" mass="70017">MACLPLLSFFSIFFLSSSSLINAQQPYIRKSITLCESNYTWDSVLGYNCNGINTSCQAYLTFRSEPPYNTLSSIAALLRADPSQLSQLNSLPDQNQTIQTNRMVIVPVNCSCSGEFYQANTSYVIKKDDSYLLIANNTFQGLSTCQALQAQNSFAANNLAIGARINVPLRCACPTKNQSDVGVRYLLSYLVTFGQSVSIISSQFGVSTESTLEANELSEQDFNIYPFTTLLVPLQNPPTSNLSAEVPPTPPPPPPPPPSVPSSNNSSNKTWIYVVAGVLGGVSLAVVIGAIIFCFFFRKKKKSDPIVDSEVFEAHEKPNKTKVEEKPEEFFLEGIHSIAQSLKVYTFEELQSATDNFSPTCWIKGSVYRGTINGDFAAIKKMNGDVSKEINILDKINHLNLIRLSGVCFNDGNWYLVYEYAVNGPLSDWLYYKNGDQKFLNWIQRIQIALDVATGINYLHSYASPPYVHKDLKSSNVLLDGDFRAKITNFNLARSADGKEGEFALTKHIVGTKGYMAPEYLENGLVSPKLDVYAFGVLLMEILTGKEINLQYEEVLFSVINEKDGRENLSNFMDPCFQSNYPVELAIFVVRLIDSCIKTDPSDRPGMDEIVQSLSRTLSSSLSWELSVSIS</sequence>
<dbReference type="Proteomes" id="UP001642360">
    <property type="component" value="Unassembled WGS sequence"/>
</dbReference>
<dbReference type="InterPro" id="IPR018392">
    <property type="entry name" value="LysM"/>
</dbReference>
<gene>
    <name evidence="15" type="ORF">ILEXP_LOCUS55858</name>
</gene>
<dbReference type="Pfam" id="PF23473">
    <property type="entry name" value="LysM3_LYK4_5"/>
    <property type="match status" value="1"/>
</dbReference>
<dbReference type="PROSITE" id="PS51782">
    <property type="entry name" value="LYSM"/>
    <property type="match status" value="2"/>
</dbReference>
<evidence type="ECO:0000259" key="13">
    <source>
        <dbReference type="PROSITE" id="PS50011"/>
    </source>
</evidence>
<dbReference type="GO" id="GO:0051707">
    <property type="term" value="P:response to other organism"/>
    <property type="evidence" value="ECO:0007669"/>
    <property type="project" value="UniProtKB-ARBA"/>
</dbReference>
<feature type="transmembrane region" description="Helical" evidence="11">
    <location>
        <begin position="271"/>
        <end position="297"/>
    </location>
</feature>
<dbReference type="InterPro" id="IPR056561">
    <property type="entry name" value="NFP_LYK_LysM1"/>
</dbReference>
<feature type="compositionally biased region" description="Pro residues" evidence="10">
    <location>
        <begin position="247"/>
        <end position="260"/>
    </location>
</feature>
<evidence type="ECO:0000256" key="1">
    <source>
        <dbReference type="ARBA" id="ARBA00004162"/>
    </source>
</evidence>
<keyword evidence="2" id="KW-1003">Cell membrane</keyword>
<keyword evidence="4 12" id="KW-0732">Signal</keyword>
<dbReference type="SMART" id="SM00257">
    <property type="entry name" value="LysM"/>
    <property type="match status" value="2"/>
</dbReference>
<feature type="chain" id="PRO_5044856929" evidence="12">
    <location>
        <begin position="24"/>
        <end position="631"/>
    </location>
</feature>
<feature type="region of interest" description="Disordered" evidence="10">
    <location>
        <begin position="238"/>
        <end position="263"/>
    </location>
</feature>
<dbReference type="PROSITE" id="PS50011">
    <property type="entry name" value="PROTEIN_KINASE_DOM"/>
    <property type="match status" value="1"/>
</dbReference>
<keyword evidence="5" id="KW-0547">Nucleotide-binding</keyword>
<keyword evidence="8 11" id="KW-0472">Membrane</keyword>
<evidence type="ECO:0000256" key="9">
    <source>
        <dbReference type="ARBA" id="ARBA00023157"/>
    </source>
</evidence>
<dbReference type="EMBL" id="CAUOFW020009313">
    <property type="protein sequence ID" value="CAK9185460.1"/>
    <property type="molecule type" value="Genomic_DNA"/>
</dbReference>
<evidence type="ECO:0000256" key="5">
    <source>
        <dbReference type="ARBA" id="ARBA00022741"/>
    </source>
</evidence>
<dbReference type="Pfam" id="PF23472">
    <property type="entry name" value="LysM2_CERK1_LYK3_4_5"/>
    <property type="match status" value="1"/>
</dbReference>
<dbReference type="FunFam" id="1.10.510.10:FF:000468">
    <property type="entry name" value="PTI1-like tyrosine-protein kinase 3"/>
    <property type="match status" value="1"/>
</dbReference>
<keyword evidence="7 11" id="KW-1133">Transmembrane helix</keyword>
<name>A0ABC8UWM9_9AQUA</name>
<dbReference type="Gene3D" id="1.10.510.10">
    <property type="entry name" value="Transferase(Phosphotransferase) domain 1"/>
    <property type="match status" value="1"/>
</dbReference>
<protein>
    <submittedName>
        <fullName evidence="15">Uncharacterized protein</fullName>
    </submittedName>
</protein>
<evidence type="ECO:0000256" key="12">
    <source>
        <dbReference type="SAM" id="SignalP"/>
    </source>
</evidence>
<dbReference type="PROSITE" id="PS00108">
    <property type="entry name" value="PROTEIN_KINASE_ST"/>
    <property type="match status" value="1"/>
</dbReference>
<comment type="caution">
    <text evidence="15">The sequence shown here is derived from an EMBL/GenBank/DDBJ whole genome shotgun (WGS) entry which is preliminary data.</text>
</comment>
<evidence type="ECO:0000259" key="14">
    <source>
        <dbReference type="PROSITE" id="PS51782"/>
    </source>
</evidence>
<evidence type="ECO:0000256" key="10">
    <source>
        <dbReference type="SAM" id="MobiDB-lite"/>
    </source>
</evidence>
<evidence type="ECO:0000256" key="3">
    <source>
        <dbReference type="ARBA" id="ARBA00022692"/>
    </source>
</evidence>